<gene>
    <name evidence="2" type="ORF">CB5_LOCUS19617</name>
</gene>
<proteinExistence type="predicted"/>
<reference evidence="2" key="1">
    <citation type="submission" date="2020-07" db="EMBL/GenBank/DDBJ databases">
        <authorList>
            <person name="Lin J."/>
        </authorList>
    </citation>
    <scope>NUCLEOTIDE SEQUENCE</scope>
</reference>
<evidence type="ECO:0000256" key="1">
    <source>
        <dbReference type="SAM" id="MobiDB-lite"/>
    </source>
</evidence>
<feature type="region of interest" description="Disordered" evidence="1">
    <location>
        <begin position="208"/>
        <end position="238"/>
    </location>
</feature>
<name>A0A6V7Q0H3_ANACO</name>
<protein>
    <submittedName>
        <fullName evidence="2">Uncharacterized protein</fullName>
    </submittedName>
</protein>
<feature type="compositionally biased region" description="Basic and acidic residues" evidence="1">
    <location>
        <begin position="1"/>
        <end position="42"/>
    </location>
</feature>
<sequence length="414" mass="45742">MDHRSEGGEEGKVAGGERRAVRNDRSEGGEETEAKAEAEKVPGGDAAPYRTTEAKAGRRKKSQETPPDAGRALFGSSVIIVAITLGYISSLRVAALTGVIAVSVGKLCQLDRSLTIRKQRERVLGRIGLGASVEHLATLEGKVHKLTTEYQGKLRELSCQMNEIKELEQKHYEMLQTKMIRRHELMIKDSTSRHEELLKSLSNQTSLHRLDNRGNGILPTPDSNIEKEAQGKGSRWSARTTDHHHIPFHILMGMNLGVGLRTFSRTGTGPSTGGLVPESSLREQRLSASLYAYGDRSLLPETGPREQCSRRTLTETGQPLRVRSLGDRSALQRPVPESNKGAQWVFPAHQAYGDPSPIPGTGPRELNLPSVDFALLALVDSTTMHFWCFSHLRLFRSLRTRQLVDSGRSTTLEF</sequence>
<dbReference type="EMBL" id="LR862131">
    <property type="protein sequence ID" value="CAD1836406.1"/>
    <property type="molecule type" value="Genomic_DNA"/>
</dbReference>
<organism evidence="2">
    <name type="scientific">Ananas comosus var. bracteatus</name>
    <name type="common">red pineapple</name>
    <dbReference type="NCBI Taxonomy" id="296719"/>
    <lineage>
        <taxon>Eukaryota</taxon>
        <taxon>Viridiplantae</taxon>
        <taxon>Streptophyta</taxon>
        <taxon>Embryophyta</taxon>
        <taxon>Tracheophyta</taxon>
        <taxon>Spermatophyta</taxon>
        <taxon>Magnoliopsida</taxon>
        <taxon>Liliopsida</taxon>
        <taxon>Poales</taxon>
        <taxon>Bromeliaceae</taxon>
        <taxon>Bromelioideae</taxon>
        <taxon>Ananas</taxon>
    </lineage>
</organism>
<feature type="region of interest" description="Disordered" evidence="1">
    <location>
        <begin position="1"/>
        <end position="69"/>
    </location>
</feature>
<accession>A0A6V7Q0H3</accession>
<evidence type="ECO:0000313" key="2">
    <source>
        <dbReference type="EMBL" id="CAD1836406.1"/>
    </source>
</evidence>
<dbReference type="AlphaFoldDB" id="A0A6V7Q0H3"/>